<reference evidence="1" key="1">
    <citation type="submission" date="2023-03" db="EMBL/GenBank/DDBJ databases">
        <title>Massive genome expansion in bonnet fungi (Mycena s.s.) driven by repeated elements and novel gene families across ecological guilds.</title>
        <authorList>
            <consortium name="Lawrence Berkeley National Laboratory"/>
            <person name="Harder C.B."/>
            <person name="Miyauchi S."/>
            <person name="Viragh M."/>
            <person name="Kuo A."/>
            <person name="Thoen E."/>
            <person name="Andreopoulos B."/>
            <person name="Lu D."/>
            <person name="Skrede I."/>
            <person name="Drula E."/>
            <person name="Henrissat B."/>
            <person name="Morin E."/>
            <person name="Kohler A."/>
            <person name="Barry K."/>
            <person name="LaButti K."/>
            <person name="Morin E."/>
            <person name="Salamov A."/>
            <person name="Lipzen A."/>
            <person name="Mereny Z."/>
            <person name="Hegedus B."/>
            <person name="Baldrian P."/>
            <person name="Stursova M."/>
            <person name="Weitz H."/>
            <person name="Taylor A."/>
            <person name="Grigoriev I.V."/>
            <person name="Nagy L.G."/>
            <person name="Martin F."/>
            <person name="Kauserud H."/>
        </authorList>
    </citation>
    <scope>NUCLEOTIDE SEQUENCE</scope>
    <source>
        <strain evidence="1">CBHHK002</strain>
    </source>
</reference>
<comment type="caution">
    <text evidence="1">The sequence shown here is derived from an EMBL/GenBank/DDBJ whole genome shotgun (WGS) entry which is preliminary data.</text>
</comment>
<protein>
    <recommendedName>
        <fullName evidence="3">Protein kinase domain-containing protein</fullName>
    </recommendedName>
</protein>
<evidence type="ECO:0000313" key="1">
    <source>
        <dbReference type="EMBL" id="KAJ7369183.1"/>
    </source>
</evidence>
<keyword evidence="2" id="KW-1185">Reference proteome</keyword>
<name>A0AAD7AWV1_9AGAR</name>
<organism evidence="1 2">
    <name type="scientific">Mycena albidolilacea</name>
    <dbReference type="NCBI Taxonomy" id="1033008"/>
    <lineage>
        <taxon>Eukaryota</taxon>
        <taxon>Fungi</taxon>
        <taxon>Dikarya</taxon>
        <taxon>Basidiomycota</taxon>
        <taxon>Agaricomycotina</taxon>
        <taxon>Agaricomycetes</taxon>
        <taxon>Agaricomycetidae</taxon>
        <taxon>Agaricales</taxon>
        <taxon>Marasmiineae</taxon>
        <taxon>Mycenaceae</taxon>
        <taxon>Mycena</taxon>
    </lineage>
</organism>
<evidence type="ECO:0000313" key="2">
    <source>
        <dbReference type="Proteomes" id="UP001218218"/>
    </source>
</evidence>
<evidence type="ECO:0008006" key="3">
    <source>
        <dbReference type="Google" id="ProtNLM"/>
    </source>
</evidence>
<dbReference type="AlphaFoldDB" id="A0AAD7AWV1"/>
<accession>A0AAD7AWV1</accession>
<dbReference type="EMBL" id="JARIHO010000001">
    <property type="protein sequence ID" value="KAJ7369183.1"/>
    <property type="molecule type" value="Genomic_DNA"/>
</dbReference>
<sequence>MALQPHSEPEFTVVSTTNNAESAPYSGAFFPGAAGFTIGGGDFTSNVTNNVYNPAPEQPAAFRTIRLGDINLLKEIRNESGVVGRQSHRTNARPMYYSAKVVGGEPGPMTVALYQGDDTEEEWRQHITKYESIRHPKIMQLYGLMSTKGLRGVVFHDDMIPYDQFHSRFKHSAILGAYIDSYCNLEHREAMRYCRSMDIDVVRTSDWIRLATGELCVNLVQDPGSSIGFVGAEMQRIENVSLSDPHAESAVLSALNEVDYYNVLGWLTKYRGVSVSIETLMPLGTIFRLDSPLKASRITDLLGIDGANLDIHLKHDGEVLPGSWIRFDSNRAQYPEFKLAYTSPTVNKEFWMAQANHIFAQLETTSNFKDYVVVDTVHFILQCLPNTYNTCEPEGYLFVSPAEEFRLGPNSFQWPYRPAYWSLDPSGTFPISTEDANMLGFPIIHIETCIVGYSWDDGVYDALQKFQQGKGLNPESQETAITLGYPLYKLADEEVPLACVEHESWPWKRCNLKDTALCQKLGHYI</sequence>
<dbReference type="Proteomes" id="UP001218218">
    <property type="component" value="Unassembled WGS sequence"/>
</dbReference>
<gene>
    <name evidence="1" type="ORF">DFH08DRAFT_833262</name>
</gene>
<proteinExistence type="predicted"/>